<reference evidence="2 3" key="1">
    <citation type="journal article" date="2012" name="Genome Biol.">
        <title>Genome and low-iron response of an oceanic diatom adapted to chronic iron limitation.</title>
        <authorList>
            <person name="Lommer M."/>
            <person name="Specht M."/>
            <person name="Roy A.S."/>
            <person name="Kraemer L."/>
            <person name="Andreson R."/>
            <person name="Gutowska M.A."/>
            <person name="Wolf J."/>
            <person name="Bergner S.V."/>
            <person name="Schilhabel M.B."/>
            <person name="Klostermeier U.C."/>
            <person name="Beiko R.G."/>
            <person name="Rosenstiel P."/>
            <person name="Hippler M."/>
            <person name="Laroche J."/>
        </authorList>
    </citation>
    <scope>NUCLEOTIDE SEQUENCE [LARGE SCALE GENOMIC DNA]</scope>
    <source>
        <strain evidence="2 3">CCMP1005</strain>
    </source>
</reference>
<evidence type="ECO:0000313" key="2">
    <source>
        <dbReference type="EMBL" id="EJK69896.1"/>
    </source>
</evidence>
<sequence>MLDNWMKKKGEKESVTSQSGSQGNTLASSSQGNRLLDERRAKKLEKEESSCTGT</sequence>
<comment type="caution">
    <text evidence="2">The sequence shown here is derived from an EMBL/GenBank/DDBJ whole genome shotgun (WGS) entry which is preliminary data.</text>
</comment>
<accession>K0T908</accession>
<feature type="non-terminal residue" evidence="2">
    <location>
        <position position="54"/>
    </location>
</feature>
<organism evidence="2 3">
    <name type="scientific">Thalassiosira oceanica</name>
    <name type="common">Marine diatom</name>
    <dbReference type="NCBI Taxonomy" id="159749"/>
    <lineage>
        <taxon>Eukaryota</taxon>
        <taxon>Sar</taxon>
        <taxon>Stramenopiles</taxon>
        <taxon>Ochrophyta</taxon>
        <taxon>Bacillariophyta</taxon>
        <taxon>Coscinodiscophyceae</taxon>
        <taxon>Thalassiosirophycidae</taxon>
        <taxon>Thalassiosirales</taxon>
        <taxon>Thalassiosiraceae</taxon>
        <taxon>Thalassiosira</taxon>
    </lineage>
</organism>
<gene>
    <name evidence="2" type="ORF">THAOC_08806</name>
</gene>
<protein>
    <submittedName>
        <fullName evidence="2">Uncharacterized protein</fullName>
    </submittedName>
</protein>
<name>K0T908_THAOC</name>
<keyword evidence="3" id="KW-1185">Reference proteome</keyword>
<dbReference type="EMBL" id="AGNL01009405">
    <property type="protein sequence ID" value="EJK69896.1"/>
    <property type="molecule type" value="Genomic_DNA"/>
</dbReference>
<feature type="compositionally biased region" description="Polar residues" evidence="1">
    <location>
        <begin position="15"/>
        <end position="33"/>
    </location>
</feature>
<feature type="region of interest" description="Disordered" evidence="1">
    <location>
        <begin position="1"/>
        <end position="54"/>
    </location>
</feature>
<feature type="compositionally biased region" description="Basic and acidic residues" evidence="1">
    <location>
        <begin position="1"/>
        <end position="14"/>
    </location>
</feature>
<dbReference type="Proteomes" id="UP000266841">
    <property type="component" value="Unassembled WGS sequence"/>
</dbReference>
<evidence type="ECO:0000256" key="1">
    <source>
        <dbReference type="SAM" id="MobiDB-lite"/>
    </source>
</evidence>
<evidence type="ECO:0000313" key="3">
    <source>
        <dbReference type="Proteomes" id="UP000266841"/>
    </source>
</evidence>
<dbReference type="AlphaFoldDB" id="K0T908"/>
<proteinExistence type="predicted"/>
<feature type="compositionally biased region" description="Basic and acidic residues" evidence="1">
    <location>
        <begin position="35"/>
        <end position="54"/>
    </location>
</feature>